<dbReference type="PANTHER" id="PTHR47980">
    <property type="entry name" value="LD44762P"/>
    <property type="match status" value="1"/>
</dbReference>
<dbReference type="InterPro" id="IPR050305">
    <property type="entry name" value="Small_GTPase_Rab"/>
</dbReference>
<evidence type="ECO:0000313" key="9">
    <source>
        <dbReference type="Ensembl" id="ENSOSIP00000011621.1"/>
    </source>
</evidence>
<dbReference type="SMART" id="SM00173">
    <property type="entry name" value="RAS"/>
    <property type="match status" value="1"/>
</dbReference>
<dbReference type="SMART" id="SM00174">
    <property type="entry name" value="RHO"/>
    <property type="match status" value="1"/>
</dbReference>
<organism evidence="9 10">
    <name type="scientific">Oryzias sinensis</name>
    <name type="common">Chinese medaka</name>
    <dbReference type="NCBI Taxonomy" id="183150"/>
    <lineage>
        <taxon>Eukaryota</taxon>
        <taxon>Metazoa</taxon>
        <taxon>Chordata</taxon>
        <taxon>Craniata</taxon>
        <taxon>Vertebrata</taxon>
        <taxon>Euteleostomi</taxon>
        <taxon>Actinopterygii</taxon>
        <taxon>Neopterygii</taxon>
        <taxon>Teleostei</taxon>
        <taxon>Neoteleostei</taxon>
        <taxon>Acanthomorphata</taxon>
        <taxon>Ovalentaria</taxon>
        <taxon>Atherinomorphae</taxon>
        <taxon>Beloniformes</taxon>
        <taxon>Adrianichthyidae</taxon>
        <taxon>Oryziinae</taxon>
        <taxon>Oryzias</taxon>
    </lineage>
</organism>
<comment type="catalytic activity">
    <reaction evidence="8">
        <text>GTP + H2O = GDP + phosphate + H(+)</text>
        <dbReference type="Rhea" id="RHEA:19669"/>
        <dbReference type="ChEBI" id="CHEBI:15377"/>
        <dbReference type="ChEBI" id="CHEBI:15378"/>
        <dbReference type="ChEBI" id="CHEBI:37565"/>
        <dbReference type="ChEBI" id="CHEBI:43474"/>
        <dbReference type="ChEBI" id="CHEBI:58189"/>
        <dbReference type="EC" id="3.6.5.2"/>
    </reaction>
    <physiologicalReaction direction="left-to-right" evidence="8">
        <dbReference type="Rhea" id="RHEA:19670"/>
    </physiologicalReaction>
</comment>
<evidence type="ECO:0000256" key="2">
    <source>
        <dbReference type="ARBA" id="ARBA00006270"/>
    </source>
</evidence>
<dbReference type="EC" id="3.6.5.2" evidence="3"/>
<keyword evidence="7" id="KW-0636">Prenylation</keyword>
<dbReference type="Ensembl" id="ENSOSIT00000012329.1">
    <property type="protein sequence ID" value="ENSOSIP00000011621.1"/>
    <property type="gene ID" value="ENSOSIG00000006918.1"/>
</dbReference>
<evidence type="ECO:0000256" key="5">
    <source>
        <dbReference type="ARBA" id="ARBA00023134"/>
    </source>
</evidence>
<dbReference type="GO" id="GO:0003925">
    <property type="term" value="F:G protein activity"/>
    <property type="evidence" value="ECO:0007669"/>
    <property type="project" value="UniProtKB-EC"/>
</dbReference>
<dbReference type="NCBIfam" id="TIGR00231">
    <property type="entry name" value="small_GTP"/>
    <property type="match status" value="1"/>
</dbReference>
<dbReference type="InterPro" id="IPR001806">
    <property type="entry name" value="Small_GTPase"/>
</dbReference>
<dbReference type="InterPro" id="IPR027417">
    <property type="entry name" value="P-loop_NTPase"/>
</dbReference>
<comment type="similarity">
    <text evidence="2">Belongs to the small GTPase superfamily. Rab family.</text>
</comment>
<protein>
    <recommendedName>
        <fullName evidence="3">small monomeric GTPase</fullName>
        <ecNumber evidence="3">3.6.5.2</ecNumber>
    </recommendedName>
</protein>
<accession>A0A8C7XDE1</accession>
<dbReference type="SMART" id="SM00175">
    <property type="entry name" value="RAB"/>
    <property type="match status" value="1"/>
</dbReference>
<dbReference type="PROSITE" id="PS51419">
    <property type="entry name" value="RAB"/>
    <property type="match status" value="1"/>
</dbReference>
<dbReference type="GO" id="GO:0005525">
    <property type="term" value="F:GTP binding"/>
    <property type="evidence" value="ECO:0007669"/>
    <property type="project" value="UniProtKB-KW"/>
</dbReference>
<dbReference type="SMART" id="SM00176">
    <property type="entry name" value="RAN"/>
    <property type="match status" value="1"/>
</dbReference>
<dbReference type="GeneTree" id="ENSGT00940000159943"/>
<reference evidence="9" key="2">
    <citation type="submission" date="2025-09" db="UniProtKB">
        <authorList>
            <consortium name="Ensembl"/>
        </authorList>
    </citation>
    <scope>IDENTIFICATION</scope>
</reference>
<keyword evidence="5" id="KW-0342">GTP-binding</keyword>
<dbReference type="AlphaFoldDB" id="A0A8C7XDE1"/>
<sequence length="242" mass="27847">MAKADQRFGQRDGSDQNFDYMFKLLIIGNSSVGKTSFLFRYADDSFSNSFVSTVGIDFKVKTVYRNDKRIKLQIWDTAGQERYRTITTAYYRGAMGFILMYDITNEDSFNAVQDWYVEDWFLPQAEKKLELTTVCVCVSRATQIKTYSWDNAQVIMVGNKCDMEEERIVPLEKGKHLADQLGFEYYEASAKENINVRQVFERLVDIICVKMSERVDVEAPAAPGTKTTRLTDKPAQLPQKCC</sequence>
<proteinExistence type="inferred from homology"/>
<dbReference type="GO" id="GO:0016020">
    <property type="term" value="C:membrane"/>
    <property type="evidence" value="ECO:0007669"/>
    <property type="project" value="UniProtKB-SubCell"/>
</dbReference>
<evidence type="ECO:0000256" key="6">
    <source>
        <dbReference type="ARBA" id="ARBA00023288"/>
    </source>
</evidence>
<evidence type="ECO:0000256" key="7">
    <source>
        <dbReference type="ARBA" id="ARBA00023289"/>
    </source>
</evidence>
<evidence type="ECO:0000256" key="1">
    <source>
        <dbReference type="ARBA" id="ARBA00004635"/>
    </source>
</evidence>
<dbReference type="FunFam" id="3.40.50.300:FF:001447">
    <property type="entry name" value="Ras-related protein Rab-1B"/>
    <property type="match status" value="1"/>
</dbReference>
<comment type="subcellular location">
    <subcellularLocation>
        <location evidence="1">Membrane</location>
        <topology evidence="1">Lipid-anchor</topology>
    </subcellularLocation>
</comment>
<dbReference type="PROSITE" id="PS51420">
    <property type="entry name" value="RHO"/>
    <property type="match status" value="1"/>
</dbReference>
<dbReference type="Gene3D" id="3.40.50.300">
    <property type="entry name" value="P-loop containing nucleotide triphosphate hydrolases"/>
    <property type="match status" value="1"/>
</dbReference>
<dbReference type="Pfam" id="PF00071">
    <property type="entry name" value="Ras"/>
    <property type="match status" value="2"/>
</dbReference>
<dbReference type="Proteomes" id="UP000694383">
    <property type="component" value="Unplaced"/>
</dbReference>
<keyword evidence="6" id="KW-0449">Lipoprotein</keyword>
<dbReference type="PRINTS" id="PR00449">
    <property type="entry name" value="RASTRNSFRMNG"/>
</dbReference>
<keyword evidence="4" id="KW-0547">Nucleotide-binding</keyword>
<evidence type="ECO:0000256" key="8">
    <source>
        <dbReference type="ARBA" id="ARBA00047660"/>
    </source>
</evidence>
<dbReference type="InterPro" id="IPR005225">
    <property type="entry name" value="Small_GTP-bd"/>
</dbReference>
<keyword evidence="10" id="KW-1185">Reference proteome</keyword>
<name>A0A8C7XDE1_9TELE</name>
<evidence type="ECO:0000313" key="10">
    <source>
        <dbReference type="Proteomes" id="UP000694383"/>
    </source>
</evidence>
<evidence type="ECO:0000256" key="3">
    <source>
        <dbReference type="ARBA" id="ARBA00011984"/>
    </source>
</evidence>
<dbReference type="PROSITE" id="PS51421">
    <property type="entry name" value="RAS"/>
    <property type="match status" value="1"/>
</dbReference>
<dbReference type="SUPFAM" id="SSF52540">
    <property type="entry name" value="P-loop containing nucleoside triphosphate hydrolases"/>
    <property type="match status" value="1"/>
</dbReference>
<evidence type="ECO:0000256" key="4">
    <source>
        <dbReference type="ARBA" id="ARBA00022741"/>
    </source>
</evidence>
<reference evidence="9" key="1">
    <citation type="submission" date="2025-08" db="UniProtKB">
        <authorList>
            <consortium name="Ensembl"/>
        </authorList>
    </citation>
    <scope>IDENTIFICATION</scope>
</reference>